<protein>
    <recommendedName>
        <fullName evidence="1">SH3b domain-containing protein</fullName>
    </recommendedName>
</protein>
<sequence>MGRVVAIRGNVITTIEGNTSPKSYDRNGGQVKKKSYNINDSKIDCFCIIDYGAGSNSSPAPALGWKAKGTATCTGNNVNVRMVPDGTIMFALGKGNRFEVDGSTNGDWVHIKALNTVGYMHKNYVKYDRSKPDAPAKPALQSKPEAVKQTIKENGQWGRDTTKLAQKHWGLPQDGIISNQLSVYKPICAGIIASIEWSNTKHGGSQLVRAMQHWLGLPEDGYIGPEFIKGLQHKFGLPEDGVLSNPSRCISAFQRWLNQQSL</sequence>
<dbReference type="AlphaFoldDB" id="A0A7M2RHQ5"/>
<dbReference type="KEGG" id="bliq:INP51_13040"/>
<proteinExistence type="predicted"/>
<dbReference type="InterPro" id="IPR003646">
    <property type="entry name" value="SH3-like_bac-type"/>
</dbReference>
<name>A0A7M2RHQ5_9FIRM</name>
<gene>
    <name evidence="2" type="ORF">INP51_13040</name>
</gene>
<organism evidence="2 3">
    <name type="scientific">Blautia liquoris</name>
    <dbReference type="NCBI Taxonomy" id="2779518"/>
    <lineage>
        <taxon>Bacteria</taxon>
        <taxon>Bacillati</taxon>
        <taxon>Bacillota</taxon>
        <taxon>Clostridia</taxon>
        <taxon>Lachnospirales</taxon>
        <taxon>Lachnospiraceae</taxon>
        <taxon>Blautia</taxon>
    </lineage>
</organism>
<evidence type="ECO:0000259" key="1">
    <source>
        <dbReference type="SMART" id="SM00287"/>
    </source>
</evidence>
<evidence type="ECO:0000313" key="2">
    <source>
        <dbReference type="EMBL" id="QOV18902.1"/>
    </source>
</evidence>
<evidence type="ECO:0000313" key="3">
    <source>
        <dbReference type="Proteomes" id="UP000593601"/>
    </source>
</evidence>
<dbReference type="Gene3D" id="2.30.30.40">
    <property type="entry name" value="SH3 Domains"/>
    <property type="match status" value="1"/>
</dbReference>
<dbReference type="Proteomes" id="UP000593601">
    <property type="component" value="Chromosome"/>
</dbReference>
<dbReference type="RefSeq" id="WP_193735262.1">
    <property type="nucleotide sequence ID" value="NZ_CP063304.1"/>
</dbReference>
<reference evidence="2 3" key="1">
    <citation type="submission" date="2020-10" db="EMBL/GenBank/DDBJ databases">
        <title>Blautia liquoris sp.nov., isolated from the mud in a fermentation cellar used for the production of Chinese strong-flavoured liquor.</title>
        <authorList>
            <person name="Lu L."/>
        </authorList>
    </citation>
    <scope>NUCLEOTIDE SEQUENCE [LARGE SCALE GENOMIC DNA]</scope>
    <source>
        <strain evidence="2 3">LZLJ-3</strain>
    </source>
</reference>
<keyword evidence="3" id="KW-1185">Reference proteome</keyword>
<feature type="domain" description="SH3b" evidence="1">
    <location>
        <begin position="68"/>
        <end position="129"/>
    </location>
</feature>
<accession>A0A7M2RHQ5</accession>
<dbReference type="EMBL" id="CP063304">
    <property type="protein sequence ID" value="QOV18902.1"/>
    <property type="molecule type" value="Genomic_DNA"/>
</dbReference>
<dbReference type="SMART" id="SM00287">
    <property type="entry name" value="SH3b"/>
    <property type="match status" value="1"/>
</dbReference>